<organism evidence="1 2">
    <name type="scientific">Trametes sanguinea</name>
    <dbReference type="NCBI Taxonomy" id="158606"/>
    <lineage>
        <taxon>Eukaryota</taxon>
        <taxon>Fungi</taxon>
        <taxon>Dikarya</taxon>
        <taxon>Basidiomycota</taxon>
        <taxon>Agaricomycotina</taxon>
        <taxon>Agaricomycetes</taxon>
        <taxon>Polyporales</taxon>
        <taxon>Polyporaceae</taxon>
        <taxon>Trametes</taxon>
    </lineage>
</organism>
<reference evidence="1" key="1">
    <citation type="submission" date="2022-08" db="EMBL/GenBank/DDBJ databases">
        <title>Genome Sequence of Pycnoporus sanguineus.</title>
        <authorList>
            <person name="Buettner E."/>
        </authorList>
    </citation>
    <scope>NUCLEOTIDE SEQUENCE</scope>
    <source>
        <strain evidence="1">CG-C14</strain>
    </source>
</reference>
<proteinExistence type="predicted"/>
<sequence>MWRTLRSAYGSAPPKLMSRRFTLKHRKVVEAILQSAAIYSAASIVLVITYFTSPTVGYNLCVGVFPSLIGLVFSFIVLRLAKRSREDGVHLVYDQPPRVAPVSMPAMREHLRTPTSPSFSVHLPALVTETQSVTDLDSRAVRPASVLALDKAHVVGLSVEVSHQCSTIQV</sequence>
<dbReference type="Proteomes" id="UP001144978">
    <property type="component" value="Unassembled WGS sequence"/>
</dbReference>
<name>A0ACC1PIG4_9APHY</name>
<keyword evidence="2" id="KW-1185">Reference proteome</keyword>
<gene>
    <name evidence="1" type="ORF">NUW54_g7720</name>
</gene>
<dbReference type="EMBL" id="JANSHE010002269">
    <property type="protein sequence ID" value="KAJ2993435.1"/>
    <property type="molecule type" value="Genomic_DNA"/>
</dbReference>
<accession>A0ACC1PIG4</accession>
<evidence type="ECO:0000313" key="1">
    <source>
        <dbReference type="EMBL" id="KAJ2993435.1"/>
    </source>
</evidence>
<comment type="caution">
    <text evidence="1">The sequence shown here is derived from an EMBL/GenBank/DDBJ whole genome shotgun (WGS) entry which is preliminary data.</text>
</comment>
<protein>
    <submittedName>
        <fullName evidence="1">Uncharacterized protein</fullName>
    </submittedName>
</protein>
<evidence type="ECO:0000313" key="2">
    <source>
        <dbReference type="Proteomes" id="UP001144978"/>
    </source>
</evidence>